<evidence type="ECO:0000259" key="3">
    <source>
        <dbReference type="Pfam" id="PF20737"/>
    </source>
</evidence>
<evidence type="ECO:0000259" key="1">
    <source>
        <dbReference type="Pfam" id="PF07944"/>
    </source>
</evidence>
<dbReference type="Gene3D" id="1.50.10.10">
    <property type="match status" value="1"/>
</dbReference>
<organism evidence="4 5">
    <name type="scientific">Gracilibacillus caseinilyticus</name>
    <dbReference type="NCBI Taxonomy" id="2932256"/>
    <lineage>
        <taxon>Bacteria</taxon>
        <taxon>Bacillati</taxon>
        <taxon>Bacillota</taxon>
        <taxon>Bacilli</taxon>
        <taxon>Bacillales</taxon>
        <taxon>Bacillaceae</taxon>
        <taxon>Gracilibacillus</taxon>
    </lineage>
</organism>
<dbReference type="InterPro" id="IPR049174">
    <property type="entry name" value="Beta-AFase-like"/>
</dbReference>
<proteinExistence type="predicted"/>
<dbReference type="SUPFAM" id="SSF48208">
    <property type="entry name" value="Six-hairpin glycosidases"/>
    <property type="match status" value="1"/>
</dbReference>
<name>A0ABY4EW13_9BACI</name>
<dbReference type="EMBL" id="CP095072">
    <property type="protein sequence ID" value="UOQ48595.1"/>
    <property type="molecule type" value="Genomic_DNA"/>
</dbReference>
<dbReference type="InterPro" id="IPR012878">
    <property type="entry name" value="Beta-AFase-like_GH127_cat"/>
</dbReference>
<feature type="domain" description="Non-reducing end beta-L-arabinofuranosidase-like GH127 middle" evidence="2">
    <location>
        <begin position="450"/>
        <end position="544"/>
    </location>
</feature>
<sequence length="661" mass="76482">MFIVTKQQVFQQNVNISDKFWSHYIETVRTEMIPYQWKVLNDQANITIEKERNDETIPSEKSHAIENFKIAAGLEEGNHYGWVFQDSDVYKWLEAVAYSLQHNNDEKLKELADSVIDLLELAQEKDGYLNTYFSIEEPERRFKMLAESHELYCAGHYIEAAIAYYTTTNNEKALRIACRLADCIDNHFGYEEGKIKGYDGHEEIEIALAKLYEITGEENYLQLSQFFLYERGQDTTFFARQRKEDKSERPVIEGMSKFPLSYYQAHKPILEQDTAEGHAVRLVYMCTAMADVAHLSNDEEMLTACRRLWNNIVEKRMYITGGIGSTVNGEAFTADYDLPNDTMYCETCASVGLIFFAYNMLKNDANGRYADTLERALYNSVISGMALDGKHFFYVNPLEVKPEYSEKDPGKSHVKVTRPEWFGCACCPPNLARLLTSLNKYIYTIHDDVIYTNLYITNNSTFVINQNPIKIDQKTNYPWDGIIKFTIDTNRETEFGLALRIPYWSKTSNIYVNGQKWEGNSENGYVILHRSWENGDEVTVELDMTIQKWTANPKVRSNQHKVAIQRGPIIYCAEEVDNGKDLHLLRIPTDSNFDYHFAPEVLGGVGVIKVNGLRKTYSSDWDHQLYRIDEQETFESDLITLVPYYSWANRTPGEMLVWLSK</sequence>
<keyword evidence="5" id="KW-1185">Reference proteome</keyword>
<dbReference type="Pfam" id="PF07944">
    <property type="entry name" value="Beta-AFase-like_GH127_cat"/>
    <property type="match status" value="1"/>
</dbReference>
<dbReference type="PANTHER" id="PTHR43465:SF2">
    <property type="entry name" value="DUF1680 DOMAIN PROTEIN (AFU_ORTHOLOGUE AFUA_1G08910)"/>
    <property type="match status" value="1"/>
</dbReference>
<dbReference type="Pfam" id="PF20736">
    <property type="entry name" value="Glyco_hydro127M"/>
    <property type="match status" value="1"/>
</dbReference>
<dbReference type="InterPro" id="IPR049046">
    <property type="entry name" value="Beta-AFase-like_GH127_middle"/>
</dbReference>
<dbReference type="InterPro" id="IPR012341">
    <property type="entry name" value="6hp_glycosidase-like_sf"/>
</dbReference>
<evidence type="ECO:0000313" key="5">
    <source>
        <dbReference type="Proteomes" id="UP000831782"/>
    </source>
</evidence>
<reference evidence="4 5" key="1">
    <citation type="submission" date="2022-04" db="EMBL/GenBank/DDBJ databases">
        <title>Gracilibacillus sp. isolated from saltern.</title>
        <authorList>
            <person name="Won M."/>
            <person name="Lee C.-M."/>
            <person name="Woen H.-Y."/>
            <person name="Kwon S.-W."/>
        </authorList>
    </citation>
    <scope>NUCLEOTIDE SEQUENCE [LARGE SCALE GENOMIC DNA]</scope>
    <source>
        <strain evidence="4 5">SSWR10-1</strain>
    </source>
</reference>
<evidence type="ECO:0000313" key="4">
    <source>
        <dbReference type="EMBL" id="UOQ48595.1"/>
    </source>
</evidence>
<dbReference type="InterPro" id="IPR049049">
    <property type="entry name" value="Beta-AFase-like_GH127_C"/>
</dbReference>
<protein>
    <submittedName>
        <fullName evidence="4">Glycoside hydrolase family 127 protein</fullName>
    </submittedName>
</protein>
<keyword evidence="4" id="KW-0378">Hydrolase</keyword>
<dbReference type="GO" id="GO:0016787">
    <property type="term" value="F:hydrolase activity"/>
    <property type="evidence" value="ECO:0007669"/>
    <property type="project" value="UniProtKB-KW"/>
</dbReference>
<dbReference type="Proteomes" id="UP000831782">
    <property type="component" value="Chromosome"/>
</dbReference>
<dbReference type="InterPro" id="IPR008928">
    <property type="entry name" value="6-hairpin_glycosidase_sf"/>
</dbReference>
<evidence type="ECO:0000259" key="2">
    <source>
        <dbReference type="Pfam" id="PF20736"/>
    </source>
</evidence>
<dbReference type="Pfam" id="PF20737">
    <property type="entry name" value="Glyco_hydro127C"/>
    <property type="match status" value="1"/>
</dbReference>
<gene>
    <name evidence="4" type="ORF">MUN88_00045</name>
</gene>
<dbReference type="PANTHER" id="PTHR43465">
    <property type="entry name" value="DUF1680 DOMAIN PROTEIN (AFU_ORTHOLOGUE AFUA_1G08910)"/>
    <property type="match status" value="1"/>
</dbReference>
<feature type="domain" description="Non-reducing end beta-L-arabinofuranosidase-like GH127 catalytic" evidence="1">
    <location>
        <begin position="13"/>
        <end position="439"/>
    </location>
</feature>
<feature type="domain" description="Non-reducing end beta-L-arabinofuranosidase-like GH127 C-terminal" evidence="3">
    <location>
        <begin position="547"/>
        <end position="659"/>
    </location>
</feature>
<accession>A0ABY4EW13</accession>